<feature type="region of interest" description="Disordered" evidence="1">
    <location>
        <begin position="1"/>
        <end position="24"/>
    </location>
</feature>
<reference evidence="3 4" key="1">
    <citation type="submission" date="2019-03" db="EMBL/GenBank/DDBJ databases">
        <title>Genomic Encyclopedia of Type Strains, Phase III (KMG-III): the genomes of soil and plant-associated and newly described type strains.</title>
        <authorList>
            <person name="Whitman W."/>
        </authorList>
    </citation>
    <scope>NUCLEOTIDE SEQUENCE [LARGE SCALE GENOMIC DNA]</scope>
    <source>
        <strain evidence="3 4">CGMCC 1.7660</strain>
    </source>
</reference>
<dbReference type="Proteomes" id="UP000295783">
    <property type="component" value="Unassembled WGS sequence"/>
</dbReference>
<name>A0A4R6WXS9_9PROT</name>
<feature type="domain" description="ChrR-like cupin" evidence="2">
    <location>
        <begin position="46"/>
        <end position="127"/>
    </location>
</feature>
<dbReference type="OrthoDB" id="9801227at2"/>
<dbReference type="InterPro" id="IPR025979">
    <property type="entry name" value="ChrR-like_cupin_dom"/>
</dbReference>
<keyword evidence="4" id="KW-1185">Reference proteome</keyword>
<dbReference type="SUPFAM" id="SSF51182">
    <property type="entry name" value="RmlC-like cupins"/>
    <property type="match status" value="1"/>
</dbReference>
<evidence type="ECO:0000313" key="4">
    <source>
        <dbReference type="Proteomes" id="UP000295783"/>
    </source>
</evidence>
<evidence type="ECO:0000256" key="1">
    <source>
        <dbReference type="SAM" id="MobiDB-lite"/>
    </source>
</evidence>
<comment type="caution">
    <text evidence="3">The sequence shown here is derived from an EMBL/GenBank/DDBJ whole genome shotgun (WGS) entry which is preliminary data.</text>
</comment>
<sequence>MEKPATERAKRVPGPGDLSRHTGGKNRSVLNIYATPMAPYDMDGPLQEDMSLIELSYDREKAQGAYLIRMQPGAQTVAHEHRFREEFLILEGELIESDGTVLKPGDYIVYEAGTYHNSRTEKGCLLLGIDWNFQK</sequence>
<feature type="compositionally biased region" description="Basic and acidic residues" evidence="1">
    <location>
        <begin position="1"/>
        <end position="10"/>
    </location>
</feature>
<dbReference type="InterPro" id="IPR011051">
    <property type="entry name" value="RmlC_Cupin_sf"/>
</dbReference>
<dbReference type="RefSeq" id="WP_133613707.1">
    <property type="nucleotide sequence ID" value="NZ_SNYW01000008.1"/>
</dbReference>
<dbReference type="AlphaFoldDB" id="A0A4R6WXS9"/>
<organism evidence="3 4">
    <name type="scientific">Dongia mobilis</name>
    <dbReference type="NCBI Taxonomy" id="578943"/>
    <lineage>
        <taxon>Bacteria</taxon>
        <taxon>Pseudomonadati</taxon>
        <taxon>Pseudomonadota</taxon>
        <taxon>Alphaproteobacteria</taxon>
        <taxon>Rhodospirillales</taxon>
        <taxon>Dongiaceae</taxon>
        <taxon>Dongia</taxon>
    </lineage>
</organism>
<gene>
    <name evidence="3" type="ORF">A8950_2248</name>
</gene>
<protein>
    <submittedName>
        <fullName evidence="3">ChrR-like protein with cupin domain</fullName>
    </submittedName>
</protein>
<proteinExistence type="predicted"/>
<accession>A0A4R6WXS9</accession>
<evidence type="ECO:0000313" key="3">
    <source>
        <dbReference type="EMBL" id="TDQ82425.1"/>
    </source>
</evidence>
<dbReference type="EMBL" id="SNYW01000008">
    <property type="protein sequence ID" value="TDQ82425.1"/>
    <property type="molecule type" value="Genomic_DNA"/>
</dbReference>
<evidence type="ECO:0000259" key="2">
    <source>
        <dbReference type="Pfam" id="PF12973"/>
    </source>
</evidence>
<dbReference type="Pfam" id="PF12973">
    <property type="entry name" value="Cupin_7"/>
    <property type="match status" value="1"/>
</dbReference>
<dbReference type="Gene3D" id="2.60.120.10">
    <property type="entry name" value="Jelly Rolls"/>
    <property type="match status" value="1"/>
</dbReference>
<dbReference type="InterPro" id="IPR014710">
    <property type="entry name" value="RmlC-like_jellyroll"/>
</dbReference>